<feature type="region of interest" description="Disordered" evidence="9">
    <location>
        <begin position="61"/>
        <end position="86"/>
    </location>
</feature>
<evidence type="ECO:0000256" key="5">
    <source>
        <dbReference type="ARBA" id="ARBA00022833"/>
    </source>
</evidence>
<evidence type="ECO:0000259" key="11">
    <source>
        <dbReference type="Pfam" id="PF02868"/>
    </source>
</evidence>
<dbReference type="GO" id="GO:0046872">
    <property type="term" value="F:metal ion binding"/>
    <property type="evidence" value="ECO:0007669"/>
    <property type="project" value="UniProtKB-UniRule"/>
</dbReference>
<dbReference type="InterPro" id="IPR001570">
    <property type="entry name" value="Peptidase_M4_C_domain"/>
</dbReference>
<dbReference type="GO" id="GO:0005576">
    <property type="term" value="C:extracellular region"/>
    <property type="evidence" value="ECO:0007669"/>
    <property type="project" value="UniProtKB-SubCell"/>
</dbReference>
<evidence type="ECO:0000256" key="9">
    <source>
        <dbReference type="SAM" id="MobiDB-lite"/>
    </source>
</evidence>
<comment type="subcellular location">
    <subcellularLocation>
        <location evidence="8">Secreted</location>
    </subcellularLocation>
</comment>
<keyword evidence="8" id="KW-0964">Secreted</keyword>
<feature type="domain" description="Peptidase M4" evidence="10">
    <location>
        <begin position="85"/>
        <end position="167"/>
    </location>
</feature>
<keyword evidence="6 8" id="KW-0482">Metalloprotease</keyword>
<dbReference type="PRINTS" id="PR00730">
    <property type="entry name" value="THERMOLYSIN"/>
</dbReference>
<feature type="active site" description="Proton donor" evidence="7">
    <location>
        <position position="261"/>
    </location>
</feature>
<comment type="caution">
    <text evidence="13">The sequence shown here is derived from an EMBL/GenBank/DDBJ whole genome shotgun (WGS) entry which is preliminary data.</text>
</comment>
<evidence type="ECO:0000256" key="3">
    <source>
        <dbReference type="ARBA" id="ARBA00022723"/>
    </source>
</evidence>
<dbReference type="SUPFAM" id="SSF55486">
    <property type="entry name" value="Metalloproteases ('zincins'), catalytic domain"/>
    <property type="match status" value="1"/>
</dbReference>
<dbReference type="GO" id="GO:0006508">
    <property type="term" value="P:proteolysis"/>
    <property type="evidence" value="ECO:0007669"/>
    <property type="project" value="UniProtKB-KW"/>
</dbReference>
<accession>A0A6I4W2Q8</accession>
<dbReference type="InterPro" id="IPR052759">
    <property type="entry name" value="Metalloprotease_M4"/>
</dbReference>
<dbReference type="EC" id="3.4.24.-" evidence="8"/>
<dbReference type="PANTHER" id="PTHR43579">
    <property type="match status" value="1"/>
</dbReference>
<dbReference type="AlphaFoldDB" id="A0A6I4W2Q8"/>
<dbReference type="GO" id="GO:0004222">
    <property type="term" value="F:metalloendopeptidase activity"/>
    <property type="evidence" value="ECO:0007669"/>
    <property type="project" value="UniProtKB-UniRule"/>
</dbReference>
<evidence type="ECO:0000256" key="4">
    <source>
        <dbReference type="ARBA" id="ARBA00022801"/>
    </source>
</evidence>
<sequence length="341" mass="36926">MRCTIVPPHILDRVASAGDPELRDIARRTLVLSSGARTERRMFPAEAAAPNEDFVPNRTIADAGHREETPGKTVRTEGGPPTGDKSADNAYDWLGVTFDFYEAAYRRNSIDGAGLKLLSTVHYGKDYDNAFWDGSQMVYGDGDGRLFKDFTGPLDVSAHELTHGVTQYTANLEYYGQSGALNESLSDVFGSLVKQWHLKQTADQADWLIGEGLLADGVHGKALRSMKAPGTAYDDPNLGKDPQPGDMAHYVETYRDNGGVHINSGIPNHAFYLVATAIGGNAWEKAGKIWYETLTGGKLSSTADFKAFARATSATAARLYGDTAAETKAVKDGWSKVGVRI</sequence>
<dbReference type="Proteomes" id="UP000431901">
    <property type="component" value="Unassembled WGS sequence"/>
</dbReference>
<protein>
    <recommendedName>
        <fullName evidence="8">Neutral metalloproteinase</fullName>
        <ecNumber evidence="8">3.4.24.-</ecNumber>
    </recommendedName>
</protein>
<evidence type="ECO:0000256" key="8">
    <source>
        <dbReference type="RuleBase" id="RU366073"/>
    </source>
</evidence>
<dbReference type="InterPro" id="IPR027268">
    <property type="entry name" value="Peptidase_M4/M1_CTD_sf"/>
</dbReference>
<dbReference type="PANTHER" id="PTHR43579:SF1">
    <property type="entry name" value="NEUTRAL METALLOPROTEINASE"/>
    <property type="match status" value="1"/>
</dbReference>
<dbReference type="Gene3D" id="1.10.390.10">
    <property type="entry name" value="Neutral Protease Domain 2"/>
    <property type="match status" value="1"/>
</dbReference>
<dbReference type="Pfam" id="PF16485">
    <property type="entry name" value="PLN_propep"/>
    <property type="match status" value="1"/>
</dbReference>
<proteinExistence type="inferred from homology"/>
<feature type="domain" description="Protealysin N-terminal propeptide" evidence="12">
    <location>
        <begin position="3"/>
        <end position="30"/>
    </location>
</feature>
<dbReference type="OrthoDB" id="291295at2"/>
<evidence type="ECO:0000256" key="1">
    <source>
        <dbReference type="ARBA" id="ARBA00009388"/>
    </source>
</evidence>
<keyword evidence="14" id="KW-1185">Reference proteome</keyword>
<keyword evidence="4 8" id="KW-0378">Hydrolase</keyword>
<evidence type="ECO:0000313" key="14">
    <source>
        <dbReference type="Proteomes" id="UP000431901"/>
    </source>
</evidence>
<dbReference type="Pfam" id="PF01447">
    <property type="entry name" value="Peptidase_M4"/>
    <property type="match status" value="1"/>
</dbReference>
<comment type="cofactor">
    <cofactor evidence="8">
        <name>Zn(2+)</name>
        <dbReference type="ChEBI" id="CHEBI:29105"/>
    </cofactor>
</comment>
<dbReference type="Pfam" id="PF02868">
    <property type="entry name" value="Peptidase_M4_C"/>
    <property type="match status" value="1"/>
</dbReference>
<comment type="function">
    <text evidence="8">Extracellular zinc metalloprotease.</text>
</comment>
<dbReference type="InterPro" id="IPR013856">
    <property type="entry name" value="Peptidase_M4_domain"/>
</dbReference>
<evidence type="ECO:0000256" key="2">
    <source>
        <dbReference type="ARBA" id="ARBA00022670"/>
    </source>
</evidence>
<name>A0A6I4W2Q8_9ACTN</name>
<keyword evidence="2 8" id="KW-0645">Protease</keyword>
<evidence type="ECO:0000256" key="6">
    <source>
        <dbReference type="ARBA" id="ARBA00023049"/>
    </source>
</evidence>
<dbReference type="CDD" id="cd09597">
    <property type="entry name" value="M4_TLP"/>
    <property type="match status" value="1"/>
</dbReference>
<evidence type="ECO:0000256" key="7">
    <source>
        <dbReference type="PIRSR" id="PIRSR623612-1"/>
    </source>
</evidence>
<dbReference type="InterPro" id="IPR032475">
    <property type="entry name" value="Protealysin_N_PP"/>
</dbReference>
<organism evidence="13 14">
    <name type="scientific">Actinomadura rayongensis</name>
    <dbReference type="NCBI Taxonomy" id="1429076"/>
    <lineage>
        <taxon>Bacteria</taxon>
        <taxon>Bacillati</taxon>
        <taxon>Actinomycetota</taxon>
        <taxon>Actinomycetes</taxon>
        <taxon>Streptosporangiales</taxon>
        <taxon>Thermomonosporaceae</taxon>
        <taxon>Actinomadura</taxon>
    </lineage>
</organism>
<reference evidence="13 14" key="1">
    <citation type="submission" date="2019-12" db="EMBL/GenBank/DDBJ databases">
        <title>Nocardia macrotermitis sp. nov. and Nocardia aurantia sp. nov., isolated from the gut of the fungus growing-termite Macrotermes natalensis.</title>
        <authorList>
            <person name="Christine B."/>
            <person name="Rene B."/>
        </authorList>
    </citation>
    <scope>NUCLEOTIDE SEQUENCE [LARGE SCALE GENOMIC DNA]</scope>
    <source>
        <strain evidence="13 14">DSM 102126</strain>
    </source>
</reference>
<gene>
    <name evidence="13" type="ORF">GQ466_06765</name>
</gene>
<keyword evidence="3" id="KW-0479">Metal-binding</keyword>
<dbReference type="Gene3D" id="3.10.170.10">
    <property type="match status" value="1"/>
</dbReference>
<evidence type="ECO:0000259" key="10">
    <source>
        <dbReference type="Pfam" id="PF01447"/>
    </source>
</evidence>
<dbReference type="InterPro" id="IPR023612">
    <property type="entry name" value="Peptidase_M4"/>
</dbReference>
<evidence type="ECO:0000259" key="12">
    <source>
        <dbReference type="Pfam" id="PF16485"/>
    </source>
</evidence>
<dbReference type="EMBL" id="WUTW01000001">
    <property type="protein sequence ID" value="MXQ63731.1"/>
    <property type="molecule type" value="Genomic_DNA"/>
</dbReference>
<dbReference type="RefSeq" id="WP_161101850.1">
    <property type="nucleotide sequence ID" value="NZ_JBHLYI010000005.1"/>
</dbReference>
<evidence type="ECO:0000313" key="13">
    <source>
        <dbReference type="EMBL" id="MXQ63731.1"/>
    </source>
</evidence>
<comment type="similarity">
    <text evidence="1 8">Belongs to the peptidase M4 family.</text>
</comment>
<feature type="domain" description="Peptidase M4 C-terminal" evidence="11">
    <location>
        <begin position="170"/>
        <end position="339"/>
    </location>
</feature>
<feature type="active site" evidence="7">
    <location>
        <position position="160"/>
    </location>
</feature>
<keyword evidence="5 8" id="KW-0862">Zinc</keyword>